<feature type="region of interest" description="Disordered" evidence="1">
    <location>
        <begin position="602"/>
        <end position="628"/>
    </location>
</feature>
<dbReference type="GeneID" id="55009880"/>
<dbReference type="EMBL" id="MK279841">
    <property type="protein sequence ID" value="AZS06741.1"/>
    <property type="molecule type" value="Genomic_DNA"/>
</dbReference>
<gene>
    <name evidence="2" type="primary">102</name>
    <name evidence="2" type="ORF">SEA_HIYAA_102</name>
</gene>
<evidence type="ECO:0000313" key="2">
    <source>
        <dbReference type="EMBL" id="AZS06741.1"/>
    </source>
</evidence>
<proteinExistence type="predicted"/>
<dbReference type="KEGG" id="vg:55009880"/>
<dbReference type="RefSeq" id="YP_009818537.1">
    <property type="nucleotide sequence ID" value="NC_048139.1"/>
</dbReference>
<organism evidence="2 3">
    <name type="scientific">Streptomyces phage Hiyaa</name>
    <dbReference type="NCBI Taxonomy" id="2499072"/>
    <lineage>
        <taxon>Viruses</taxon>
        <taxon>Duplodnaviria</taxon>
        <taxon>Heunggongvirae</taxon>
        <taxon>Uroviricota</taxon>
        <taxon>Caudoviricetes</taxon>
        <taxon>Hiyaavirus</taxon>
        <taxon>Hiyaavirus hiyaa</taxon>
    </lineage>
</organism>
<sequence>MGKVIDWDAGHGPVTGTLNAAYSALGVAAVGHEAGLPPVWALGASAVGALGAGIAGASAEEPLSKGAILARTGGWLAGGGWVTYALTTDTIWSWSVIGPLAACTCGFASLAGAIGRKRRRQLEREERAFMALTRTRIGLEWVARIERVCGIKGCVVEGVEQWVDENGNETGAGYDLEILMPEGGANWRQLAGANEQLASDADLPEGCGVEVFSGTSRRRAIIKVQLVNNMLSEDQEVPLDASPLDFNDFFDIGKLRDGGVAKIHIREFSAMLVGAKRTGKTNQLLAIITRLLRMPNLRVWVIDFNGGGVALQWLRAWEALGKPGRPPIDWVAADVDEAARMANAAVRVAKARKVEYQQLMAEADTDLLPLTAEIPGILIITDEGAEVYANPKHRVAAEPMKEVLRIAGASGVNQLNCFLRGTADTTGDTIIKSQSTVRIGMRMSDEQEMSYLLGWRSGVTPADMPEQGFGALSMDEAKPAQIFRGWRVKPSHIKWFVEHTAGYRQNEAFDEVSLKAMGEVYATRWERAEFVFNSAVPAPQVTTTMVLDKDDEGESWGASVDPKQASENLSKAIEEAKAARGTPEQSEADEWASLVQGGGLSDLEQYSFDNPPPEPPPIDPDDPQSDEQEANDIRDVAVGMVKAMGSEGITVAEVVKALQRQYGDDAPVRETVFRWFKKDDRIEKIGHGRYAWKQEEGN</sequence>
<evidence type="ECO:0000313" key="3">
    <source>
        <dbReference type="Proteomes" id="UP000287372"/>
    </source>
</evidence>
<keyword evidence="3" id="KW-1185">Reference proteome</keyword>
<protein>
    <submittedName>
        <fullName evidence="2">DNA translocase</fullName>
    </submittedName>
</protein>
<name>A0A3S9U8T9_9CAUD</name>
<dbReference type="InterPro" id="IPR027417">
    <property type="entry name" value="P-loop_NTPase"/>
</dbReference>
<dbReference type="Proteomes" id="UP000287372">
    <property type="component" value="Segment"/>
</dbReference>
<accession>A0A3S9U8T9</accession>
<evidence type="ECO:0000256" key="1">
    <source>
        <dbReference type="SAM" id="MobiDB-lite"/>
    </source>
</evidence>
<dbReference type="Gene3D" id="3.40.50.300">
    <property type="entry name" value="P-loop containing nucleotide triphosphate hydrolases"/>
    <property type="match status" value="1"/>
</dbReference>
<feature type="compositionally biased region" description="Acidic residues" evidence="1">
    <location>
        <begin position="619"/>
        <end position="628"/>
    </location>
</feature>
<reference evidence="2 3" key="1">
    <citation type="submission" date="2018-12" db="EMBL/GenBank/DDBJ databases">
        <authorList>
            <person name="Lieu J.K."/>
            <person name="Tian C.Z."/>
            <person name="Hsaio W.J."/>
            <person name="Shaffer C.D."/>
            <person name="Weston-Hafer K.A."/>
            <person name="Russell D.A."/>
            <person name="Pope W.H."/>
            <person name="Jacobs-Sera D."/>
            <person name="Hendrix R.W."/>
            <person name="Hatfull G.F."/>
        </authorList>
    </citation>
    <scope>NUCLEOTIDE SEQUENCE [LARGE SCALE GENOMIC DNA]</scope>
</reference>